<dbReference type="Pfam" id="PF00656">
    <property type="entry name" value="Peptidase_C14"/>
    <property type="match status" value="1"/>
</dbReference>
<protein>
    <recommendedName>
        <fullName evidence="1">Caspase family p10 domain-containing protein</fullName>
    </recommendedName>
</protein>
<dbReference type="InterPro" id="IPR011600">
    <property type="entry name" value="Pept_C14_caspase"/>
</dbReference>
<dbReference type="GO" id="GO:0004197">
    <property type="term" value="F:cysteine-type endopeptidase activity"/>
    <property type="evidence" value="ECO:0007669"/>
    <property type="project" value="InterPro"/>
</dbReference>
<evidence type="ECO:0000313" key="2">
    <source>
        <dbReference type="EMBL" id="KAK2167652.1"/>
    </source>
</evidence>
<dbReference type="Gene3D" id="3.30.70.1470">
    <property type="entry name" value="Caspase-like"/>
    <property type="match status" value="1"/>
</dbReference>
<reference evidence="2" key="1">
    <citation type="journal article" date="2023" name="Mol. Biol. Evol.">
        <title>Third-Generation Sequencing Reveals the Adaptive Role of the Epigenome in Three Deep-Sea Polychaetes.</title>
        <authorList>
            <person name="Perez M."/>
            <person name="Aroh O."/>
            <person name="Sun Y."/>
            <person name="Lan Y."/>
            <person name="Juniper S.K."/>
            <person name="Young C.R."/>
            <person name="Angers B."/>
            <person name="Qian P.Y."/>
        </authorList>
    </citation>
    <scope>NUCLEOTIDE SEQUENCE</scope>
    <source>
        <strain evidence="2">R07B-5</strain>
    </source>
</reference>
<dbReference type="InterPro" id="IPR029030">
    <property type="entry name" value="Caspase-like_dom_sf"/>
</dbReference>
<dbReference type="InterPro" id="IPR002138">
    <property type="entry name" value="Pept_C14_p10"/>
</dbReference>
<name>A0AAD9KAB9_RIDPI</name>
<proteinExistence type="predicted"/>
<feature type="domain" description="Caspase family p10" evidence="1">
    <location>
        <begin position="38"/>
        <end position="107"/>
    </location>
</feature>
<comment type="caution">
    <text evidence="2">The sequence shown here is derived from an EMBL/GenBank/DDBJ whole genome shotgun (WGS) entry which is preliminary data.</text>
</comment>
<keyword evidence="3" id="KW-1185">Reference proteome</keyword>
<sequence>MIAQADGGNNNKDTWTIPSTADNLVVQCLYPGKNGLDKHPGHSSFITALCCEMEDNVDKPKDIRHIMTRVIARMKDEIEEEHIRETWPSLMKLLPIQVSMLTKQLFL</sequence>
<dbReference type="EMBL" id="JAODUO010001266">
    <property type="protein sequence ID" value="KAK2167652.1"/>
    <property type="molecule type" value="Genomic_DNA"/>
</dbReference>
<dbReference type="SUPFAM" id="SSF52129">
    <property type="entry name" value="Caspase-like"/>
    <property type="match status" value="1"/>
</dbReference>
<organism evidence="2 3">
    <name type="scientific">Ridgeia piscesae</name>
    <name type="common">Tubeworm</name>
    <dbReference type="NCBI Taxonomy" id="27915"/>
    <lineage>
        <taxon>Eukaryota</taxon>
        <taxon>Metazoa</taxon>
        <taxon>Spiralia</taxon>
        <taxon>Lophotrochozoa</taxon>
        <taxon>Annelida</taxon>
        <taxon>Polychaeta</taxon>
        <taxon>Sedentaria</taxon>
        <taxon>Canalipalpata</taxon>
        <taxon>Sabellida</taxon>
        <taxon>Siboglinidae</taxon>
        <taxon>Ridgeia</taxon>
    </lineage>
</organism>
<dbReference type="Proteomes" id="UP001209878">
    <property type="component" value="Unassembled WGS sequence"/>
</dbReference>
<accession>A0AAD9KAB9</accession>
<dbReference type="AlphaFoldDB" id="A0AAD9KAB9"/>
<gene>
    <name evidence="2" type="ORF">NP493_1268g00028</name>
</gene>
<dbReference type="PROSITE" id="PS50207">
    <property type="entry name" value="CASPASE_P10"/>
    <property type="match status" value="1"/>
</dbReference>
<evidence type="ECO:0000259" key="1">
    <source>
        <dbReference type="PROSITE" id="PS50207"/>
    </source>
</evidence>
<dbReference type="GO" id="GO:0006508">
    <property type="term" value="P:proteolysis"/>
    <property type="evidence" value="ECO:0007669"/>
    <property type="project" value="InterPro"/>
</dbReference>
<evidence type="ECO:0000313" key="3">
    <source>
        <dbReference type="Proteomes" id="UP001209878"/>
    </source>
</evidence>